<protein>
    <submittedName>
        <fullName evidence="4">Tat pathway signal sequence domain protein</fullName>
    </submittedName>
</protein>
<keyword evidence="3" id="KW-0479">Metal-binding</keyword>
<dbReference type="EMBL" id="AEQP01000022">
    <property type="protein sequence ID" value="EFV93836.1"/>
    <property type="molecule type" value="Genomic_DNA"/>
</dbReference>
<feature type="binding site" evidence="2">
    <location>
        <position position="156"/>
    </location>
    <ligand>
        <name>substrate</name>
    </ligand>
</feature>
<comment type="caution">
    <text evidence="4">The sequence shown here is derived from an EMBL/GenBank/DDBJ whole genome shotgun (WGS) entry which is preliminary data.</text>
</comment>
<feature type="binding site" evidence="3">
    <location>
        <position position="240"/>
    </location>
    <ligand>
        <name>substrate</name>
    </ligand>
</feature>
<proteinExistence type="predicted"/>
<accession>E7RZ37</accession>
<dbReference type="GO" id="GO:0046872">
    <property type="term" value="F:metal ion binding"/>
    <property type="evidence" value="ECO:0007669"/>
    <property type="project" value="UniProtKB-KW"/>
</dbReference>
<dbReference type="PANTHER" id="PTHR33376">
    <property type="match status" value="1"/>
</dbReference>
<feature type="binding site" evidence="2">
    <location>
        <position position="177"/>
    </location>
    <ligand>
        <name>substrate</name>
    </ligand>
</feature>
<dbReference type="GO" id="GO:0055085">
    <property type="term" value="P:transmembrane transport"/>
    <property type="evidence" value="ECO:0007669"/>
    <property type="project" value="InterPro"/>
</dbReference>
<keyword evidence="1" id="KW-0732">Signal</keyword>
<dbReference type="HOGENOM" id="CLU_036176_0_1_4"/>
<dbReference type="PIRSF" id="PIRSF039026">
    <property type="entry name" value="SiaP"/>
    <property type="match status" value="1"/>
</dbReference>
<dbReference type="InterPro" id="IPR038404">
    <property type="entry name" value="TRAP_DctP_sf"/>
</dbReference>
<sequence>MDRRSALKASVAAGVAAGSATLAAPAISQGRKQWRMVTCWPKNFPGIGTSAESLARRITEMSGGKLTVKVYAAGEMVPALQALDAVIEGTAEMSHGAAYYWMNKSPALAFFTGVPYGMTASEMSAWVNVMGAQALWDEVYDQFGVQGFLAGNTSVQAGGWFRKELKSVADVKGLRMRAPGLGGQVWQKMGVSVMNLAAGDIFQAMQTGTLDAAEFVGPYNDLALGLYQITKNYYIPSFTEPAQAPELVVSKEKFQALSKDLQEIVRAACQAEYDSMYATYAANDPRALDTLVGKHGVKVQRFPDEIFEKGGQYARELILEMRDSKDPLTKKTAEHFITSFNLLRQKTEGTDQPFIEARTKYFSLK</sequence>
<dbReference type="eggNOG" id="COG4663">
    <property type="taxonomic scope" value="Bacteria"/>
</dbReference>
<organism evidence="4 5">
    <name type="scientific">Lautropia mirabilis ATCC 51599</name>
    <dbReference type="NCBI Taxonomy" id="887898"/>
    <lineage>
        <taxon>Bacteria</taxon>
        <taxon>Pseudomonadati</taxon>
        <taxon>Pseudomonadota</taxon>
        <taxon>Betaproteobacteria</taxon>
        <taxon>Burkholderiales</taxon>
        <taxon>Burkholderiaceae</taxon>
        <taxon>Lautropia</taxon>
    </lineage>
</organism>
<dbReference type="GO" id="GO:0031317">
    <property type="term" value="C:tripartite ATP-independent periplasmic transporter complex"/>
    <property type="evidence" value="ECO:0007669"/>
    <property type="project" value="InterPro"/>
</dbReference>
<evidence type="ECO:0000313" key="5">
    <source>
        <dbReference type="Proteomes" id="UP000011021"/>
    </source>
</evidence>
<evidence type="ECO:0000256" key="2">
    <source>
        <dbReference type="PIRSR" id="PIRSR039026-1"/>
    </source>
</evidence>
<evidence type="ECO:0000313" key="4">
    <source>
        <dbReference type="EMBL" id="EFV93836.1"/>
    </source>
</evidence>
<dbReference type="Gene3D" id="3.40.190.170">
    <property type="entry name" value="Bacterial extracellular solute-binding protein, family 7"/>
    <property type="match status" value="1"/>
</dbReference>
<dbReference type="InterPro" id="IPR006311">
    <property type="entry name" value="TAT_signal"/>
</dbReference>
<evidence type="ECO:0000256" key="3">
    <source>
        <dbReference type="PIRSR" id="PIRSR039026-2"/>
    </source>
</evidence>
<evidence type="ECO:0000256" key="1">
    <source>
        <dbReference type="ARBA" id="ARBA00022729"/>
    </source>
</evidence>
<dbReference type="NCBIfam" id="NF037995">
    <property type="entry name" value="TRAP_S1"/>
    <property type="match status" value="1"/>
</dbReference>
<dbReference type="RefSeq" id="WP_005674316.1">
    <property type="nucleotide sequence ID" value="NZ_CP146288.1"/>
</dbReference>
<reference evidence="4 5" key="1">
    <citation type="submission" date="2010-12" db="EMBL/GenBank/DDBJ databases">
        <authorList>
            <person name="Muzny D."/>
            <person name="Qin X."/>
            <person name="Deng J."/>
            <person name="Jiang H."/>
            <person name="Liu Y."/>
            <person name="Qu J."/>
            <person name="Song X.-Z."/>
            <person name="Zhang L."/>
            <person name="Thornton R."/>
            <person name="Coyle M."/>
            <person name="Francisco L."/>
            <person name="Jackson L."/>
            <person name="Javaid M."/>
            <person name="Korchina V."/>
            <person name="Kovar C."/>
            <person name="Mata R."/>
            <person name="Mathew T."/>
            <person name="Ngo R."/>
            <person name="Nguyen L."/>
            <person name="Nguyen N."/>
            <person name="Okwuonu G."/>
            <person name="Ongeri F."/>
            <person name="Pham C."/>
            <person name="Simmons D."/>
            <person name="Wilczek-Boney K."/>
            <person name="Hale W."/>
            <person name="Jakkamsetti A."/>
            <person name="Pham P."/>
            <person name="Ruth R."/>
            <person name="San Lucas F."/>
            <person name="Warren J."/>
            <person name="Zhang J."/>
            <person name="Zhao Z."/>
            <person name="Zhou C."/>
            <person name="Zhu D."/>
            <person name="Lee S."/>
            <person name="Bess C."/>
            <person name="Blankenburg K."/>
            <person name="Forbes L."/>
            <person name="Fu Q."/>
            <person name="Gubbala S."/>
            <person name="Hirani K."/>
            <person name="Jayaseelan J.C."/>
            <person name="Lara F."/>
            <person name="Munidasa M."/>
            <person name="Palculict T."/>
            <person name="Patil S."/>
            <person name="Pu L.-L."/>
            <person name="Saada N."/>
            <person name="Tang L."/>
            <person name="Weissenberger G."/>
            <person name="Zhu Y."/>
            <person name="Hemphill L."/>
            <person name="Shang Y."/>
            <person name="Youmans B."/>
            <person name="Ayvaz T."/>
            <person name="Ross M."/>
            <person name="Santibanez J."/>
            <person name="Aqrawi P."/>
            <person name="Gross S."/>
            <person name="Joshi V."/>
            <person name="Fowler G."/>
            <person name="Nazareth L."/>
            <person name="Reid J."/>
            <person name="Worley K."/>
            <person name="Petrosino J."/>
            <person name="Highlander S."/>
            <person name="Gibbs R."/>
        </authorList>
    </citation>
    <scope>NUCLEOTIDE SEQUENCE [LARGE SCALE GENOMIC DNA]</scope>
    <source>
        <strain evidence="4 5">ATCC 51599</strain>
    </source>
</reference>
<dbReference type="Proteomes" id="UP000011021">
    <property type="component" value="Unassembled WGS sequence"/>
</dbReference>
<keyword evidence="5" id="KW-1185">Reference proteome</keyword>
<dbReference type="AlphaFoldDB" id="E7RZ37"/>
<dbReference type="PANTHER" id="PTHR33376:SF5">
    <property type="entry name" value="EXTRACYTOPLASMIC SOLUTE RECEPTOR PROTEIN"/>
    <property type="match status" value="1"/>
</dbReference>
<gene>
    <name evidence="4" type="ORF">HMPREF0551_1951</name>
</gene>
<dbReference type="STRING" id="887898.HMPREF0551_1951"/>
<name>E7RZ37_9BURK</name>
<dbReference type="CDD" id="cd13604">
    <property type="entry name" value="PBP2_TRAP_ketoacid_lactate_like"/>
    <property type="match status" value="1"/>
</dbReference>
<dbReference type="PROSITE" id="PS51318">
    <property type="entry name" value="TAT"/>
    <property type="match status" value="1"/>
</dbReference>
<feature type="binding site" evidence="3">
    <location>
        <position position="215"/>
    </location>
    <ligand>
        <name>Na(+)</name>
        <dbReference type="ChEBI" id="CHEBI:29101"/>
    </ligand>
</feature>
<dbReference type="Pfam" id="PF03480">
    <property type="entry name" value="DctP"/>
    <property type="match status" value="1"/>
</dbReference>
<feature type="binding site" evidence="3">
    <location>
        <position position="214"/>
    </location>
    <ligand>
        <name>substrate</name>
    </ligand>
</feature>
<dbReference type="InterPro" id="IPR018389">
    <property type="entry name" value="DctP_fam"/>
</dbReference>
<dbReference type="Gene3D" id="3.40.190.10">
    <property type="entry name" value="Periplasmic binding protein-like II"/>
    <property type="match status" value="1"/>
</dbReference>
<dbReference type="InterPro" id="IPR026289">
    <property type="entry name" value="SBP_TakP-like"/>
</dbReference>